<dbReference type="STRING" id="1641875.XM53_03060"/>
<name>A0A0T5P0Q8_9RHOB</name>
<dbReference type="AlphaFoldDB" id="A0A0T5P0Q8"/>
<dbReference type="PATRIC" id="fig|1641875.4.peg.1713"/>
<accession>A0A0T5P0Q8</accession>
<dbReference type="PANTHER" id="PTHR23526:SF4">
    <property type="entry name" value="INTEGRAL MEMBRANE TRANSPORT PROTEIN"/>
    <property type="match status" value="1"/>
</dbReference>
<comment type="caution">
    <text evidence="2">The sequence shown here is derived from an EMBL/GenBank/DDBJ whole genome shotgun (WGS) entry which is preliminary data.</text>
</comment>
<protein>
    <submittedName>
        <fullName evidence="2">MFS transporter permease</fullName>
    </submittedName>
</protein>
<keyword evidence="3" id="KW-1185">Reference proteome</keyword>
<dbReference type="Proteomes" id="UP000051295">
    <property type="component" value="Unassembled WGS sequence"/>
</dbReference>
<dbReference type="Gene3D" id="1.20.1250.20">
    <property type="entry name" value="MFS general substrate transporter like domains"/>
    <property type="match status" value="1"/>
</dbReference>
<dbReference type="RefSeq" id="WP_057790110.1">
    <property type="nucleotide sequence ID" value="NZ_LAXJ01000002.1"/>
</dbReference>
<feature type="transmembrane region" description="Helical" evidence="1">
    <location>
        <begin position="322"/>
        <end position="339"/>
    </location>
</feature>
<feature type="transmembrane region" description="Helical" evidence="1">
    <location>
        <begin position="360"/>
        <end position="383"/>
    </location>
</feature>
<feature type="transmembrane region" description="Helical" evidence="1">
    <location>
        <begin position="294"/>
        <end position="316"/>
    </location>
</feature>
<dbReference type="PANTHER" id="PTHR23526">
    <property type="entry name" value="INTEGRAL MEMBRANE TRANSPORT PROTEIN-RELATED"/>
    <property type="match status" value="1"/>
</dbReference>
<evidence type="ECO:0000313" key="3">
    <source>
        <dbReference type="Proteomes" id="UP000051295"/>
    </source>
</evidence>
<sequence>MQAAFERLTGQESDKAEARNGLRHIFSLSLTKIADGLIDPKLVLSWLLGVLGAPGSFVALLVPLREAGALLPQVLLAPWLERRKQRRWMWVAGSAGQGAMAAGIATSAIFLQGWAAGLAICVLLATLALFRAACSVSYKDILGKTVGQTKRGAVTGMAGSVASIAVLVFAGLMLSGLIQTKAAVIAAIALAACLWIAAAFIFSILDEDDSTPQQDTGLHRFRDVIREDANLRRFILVRGLLTATALAPPFLAVMTTQDDDNNLRTLGALLVASSAAGFVSSYAWGWLADRSSRLMLLAAGLLGALAMAAGVLANIAGLAQTTAIIPGVLFVLMVAYHGVRQARSTYLVDISPEDRRTVNSAVANLAIGIILLLAGAFGGALSWVGPNAALIGFAAMSALGGLAALGLRDVA</sequence>
<proteinExistence type="predicted"/>
<evidence type="ECO:0000256" key="1">
    <source>
        <dbReference type="SAM" id="Phobius"/>
    </source>
</evidence>
<organism evidence="2 3">
    <name type="scientific">Roseovarius atlanticus</name>
    <dbReference type="NCBI Taxonomy" id="1641875"/>
    <lineage>
        <taxon>Bacteria</taxon>
        <taxon>Pseudomonadati</taxon>
        <taxon>Pseudomonadota</taxon>
        <taxon>Alphaproteobacteria</taxon>
        <taxon>Rhodobacterales</taxon>
        <taxon>Roseobacteraceae</taxon>
        <taxon>Roseovarius</taxon>
    </lineage>
</organism>
<gene>
    <name evidence="2" type="ORF">XM53_03060</name>
</gene>
<feature type="transmembrane region" description="Helical" evidence="1">
    <location>
        <begin position="266"/>
        <end position="287"/>
    </location>
</feature>
<dbReference type="SUPFAM" id="SSF103473">
    <property type="entry name" value="MFS general substrate transporter"/>
    <property type="match status" value="1"/>
</dbReference>
<evidence type="ECO:0000313" key="2">
    <source>
        <dbReference type="EMBL" id="KRS14694.1"/>
    </source>
</evidence>
<feature type="transmembrane region" description="Helical" evidence="1">
    <location>
        <begin position="154"/>
        <end position="178"/>
    </location>
</feature>
<dbReference type="EMBL" id="LAXJ01000002">
    <property type="protein sequence ID" value="KRS14694.1"/>
    <property type="molecule type" value="Genomic_DNA"/>
</dbReference>
<dbReference type="OrthoDB" id="1117124at2"/>
<feature type="transmembrane region" description="Helical" evidence="1">
    <location>
        <begin position="389"/>
        <end position="407"/>
    </location>
</feature>
<feature type="transmembrane region" description="Helical" evidence="1">
    <location>
        <begin position="43"/>
        <end position="62"/>
    </location>
</feature>
<feature type="transmembrane region" description="Helical" evidence="1">
    <location>
        <begin position="235"/>
        <end position="254"/>
    </location>
</feature>
<dbReference type="InterPro" id="IPR052528">
    <property type="entry name" value="Sugar_transport-like"/>
</dbReference>
<dbReference type="InterPro" id="IPR036259">
    <property type="entry name" value="MFS_trans_sf"/>
</dbReference>
<feature type="transmembrane region" description="Helical" evidence="1">
    <location>
        <begin position="116"/>
        <end position="134"/>
    </location>
</feature>
<keyword evidence="1" id="KW-1133">Transmembrane helix</keyword>
<reference evidence="2 3" key="1">
    <citation type="submission" date="2015-04" db="EMBL/GenBank/DDBJ databases">
        <title>The draft genome sequence of Roseovarius sp.R12b.</title>
        <authorList>
            <person name="Li G."/>
            <person name="Lai Q."/>
            <person name="Shao Z."/>
            <person name="Yan P."/>
        </authorList>
    </citation>
    <scope>NUCLEOTIDE SEQUENCE [LARGE SCALE GENOMIC DNA]</scope>
    <source>
        <strain evidence="2 3">R12B</strain>
    </source>
</reference>
<keyword evidence="1" id="KW-0472">Membrane</keyword>
<keyword evidence="1" id="KW-0812">Transmembrane</keyword>
<feature type="transmembrane region" description="Helical" evidence="1">
    <location>
        <begin position="184"/>
        <end position="205"/>
    </location>
</feature>